<evidence type="ECO:0008006" key="3">
    <source>
        <dbReference type="Google" id="ProtNLM"/>
    </source>
</evidence>
<dbReference type="AlphaFoldDB" id="A0A8J6TRQ0"/>
<dbReference type="SUPFAM" id="SSF53822">
    <property type="entry name" value="Periplasmic binding protein-like I"/>
    <property type="match status" value="1"/>
</dbReference>
<reference evidence="1 2" key="1">
    <citation type="submission" date="2020-08" db="EMBL/GenBank/DDBJ databases">
        <title>Bridging the membrane lipid divide: bacteria of the FCB group superphylum have the potential to synthesize archaeal ether lipids.</title>
        <authorList>
            <person name="Villanueva L."/>
            <person name="Von Meijenfeldt F.A.B."/>
            <person name="Westbye A.B."/>
            <person name="Yadav S."/>
            <person name="Hopmans E.C."/>
            <person name="Dutilh B.E."/>
            <person name="Sinninghe Damste J.S."/>
        </authorList>
    </citation>
    <scope>NUCLEOTIDE SEQUENCE [LARGE SCALE GENOMIC DNA]</scope>
    <source>
        <strain evidence="1">NIOZ-UU17</strain>
    </source>
</reference>
<evidence type="ECO:0000313" key="2">
    <source>
        <dbReference type="Proteomes" id="UP000605201"/>
    </source>
</evidence>
<protein>
    <recommendedName>
        <fullName evidence="3">Leucine-binding protein domain-containing protein</fullName>
    </recommendedName>
</protein>
<accession>A0A8J6TRQ0</accession>
<comment type="caution">
    <text evidence="1">The sequence shown here is derived from an EMBL/GenBank/DDBJ whole genome shotgun (WGS) entry which is preliminary data.</text>
</comment>
<proteinExistence type="predicted"/>
<dbReference type="InterPro" id="IPR028082">
    <property type="entry name" value="Peripla_BP_I"/>
</dbReference>
<sequence>MEGIIFSSTYNKESKHKNFVIFKKQFKERFGKIPDFSAVFSYEAAQLLFYGLSTTDEVEKLKDTIINRQIYPGLQGDIQIDKYGDVKRKRFLITVKDGQFITLE</sequence>
<gene>
    <name evidence="1" type="ORF">H8D96_20610</name>
</gene>
<dbReference type="Proteomes" id="UP000605201">
    <property type="component" value="Unassembled WGS sequence"/>
</dbReference>
<evidence type="ECO:0000313" key="1">
    <source>
        <dbReference type="EMBL" id="MBC8434318.1"/>
    </source>
</evidence>
<organism evidence="1 2">
    <name type="scientific">Candidatus Desulfatibia vada</name>
    <dbReference type="NCBI Taxonomy" id="2841696"/>
    <lineage>
        <taxon>Bacteria</taxon>
        <taxon>Pseudomonadati</taxon>
        <taxon>Thermodesulfobacteriota</taxon>
        <taxon>Desulfobacteria</taxon>
        <taxon>Desulfobacterales</taxon>
        <taxon>Desulfobacterales incertae sedis</taxon>
        <taxon>Candidatus Desulfatibia</taxon>
    </lineage>
</organism>
<name>A0A8J6TRQ0_9BACT</name>
<dbReference type="Gene3D" id="3.40.50.2300">
    <property type="match status" value="1"/>
</dbReference>
<dbReference type="EMBL" id="JACNIG010000414">
    <property type="protein sequence ID" value="MBC8434318.1"/>
    <property type="molecule type" value="Genomic_DNA"/>
</dbReference>